<keyword evidence="2" id="KW-0732">Signal</keyword>
<dbReference type="InterPro" id="IPR012674">
    <property type="entry name" value="Calycin"/>
</dbReference>
<dbReference type="GO" id="GO:0000302">
    <property type="term" value="P:response to reactive oxygen species"/>
    <property type="evidence" value="ECO:0007669"/>
    <property type="project" value="TreeGrafter"/>
</dbReference>
<dbReference type="Pfam" id="PF08212">
    <property type="entry name" value="Lipocalin_2"/>
    <property type="match status" value="1"/>
</dbReference>
<dbReference type="InterPro" id="IPR022271">
    <property type="entry name" value="Lipocalin_ApoD"/>
</dbReference>
<dbReference type="InterPro" id="IPR047202">
    <property type="entry name" value="Lipocalin_Blc-like_dom"/>
</dbReference>
<dbReference type="OrthoDB" id="565904at2759"/>
<comment type="similarity">
    <text evidence="1 2">Belongs to the calycin superfamily. Lipocalin family.</text>
</comment>
<dbReference type="InParanoid" id="A0A2T3AAT1"/>
<evidence type="ECO:0000313" key="5">
    <source>
        <dbReference type="Proteomes" id="UP000241462"/>
    </source>
</evidence>
<dbReference type="Proteomes" id="UP000241462">
    <property type="component" value="Unassembled WGS sequence"/>
</dbReference>
<organism evidence="4 5">
    <name type="scientific">Coniella lustricola</name>
    <dbReference type="NCBI Taxonomy" id="2025994"/>
    <lineage>
        <taxon>Eukaryota</taxon>
        <taxon>Fungi</taxon>
        <taxon>Dikarya</taxon>
        <taxon>Ascomycota</taxon>
        <taxon>Pezizomycotina</taxon>
        <taxon>Sordariomycetes</taxon>
        <taxon>Sordariomycetidae</taxon>
        <taxon>Diaporthales</taxon>
        <taxon>Schizoparmaceae</taxon>
        <taxon>Coniella</taxon>
    </lineage>
</organism>
<evidence type="ECO:0000256" key="1">
    <source>
        <dbReference type="ARBA" id="ARBA00006889"/>
    </source>
</evidence>
<keyword evidence="5" id="KW-1185">Reference proteome</keyword>
<feature type="domain" description="Lipocalin/cytosolic fatty-acid binding" evidence="3">
    <location>
        <begin position="53"/>
        <end position="191"/>
    </location>
</feature>
<sequence>MRSFAIVASVLSLAAAVSAATAVPRATTSNGTNVVSATWDGECFYPVSDSTFDISTYLGVWYQVAGYTAIFDADCKCITANYTLNADGSVGVVNTCQELGLPISISGSAVAADSAYGDAGVFVVTLEGFGDVCPGPNYIVQEYVEGDYAIVQSPDFATLFILSREQSLTTAEIDTLVARAVALGSVEDKIVTDSQSGCLYT</sequence>
<evidence type="ECO:0000313" key="4">
    <source>
        <dbReference type="EMBL" id="PSR88938.1"/>
    </source>
</evidence>
<dbReference type="STRING" id="2025994.A0A2T3AAT1"/>
<feature type="signal peptide" evidence="2">
    <location>
        <begin position="1"/>
        <end position="19"/>
    </location>
</feature>
<dbReference type="PIRSF" id="PIRSF036893">
    <property type="entry name" value="Lipocalin_ApoD"/>
    <property type="match status" value="1"/>
</dbReference>
<name>A0A2T3AAT1_9PEZI</name>
<dbReference type="PANTHER" id="PTHR10612">
    <property type="entry name" value="APOLIPOPROTEIN D"/>
    <property type="match status" value="1"/>
</dbReference>
<dbReference type="EMBL" id="KZ678423">
    <property type="protein sequence ID" value="PSR88938.1"/>
    <property type="molecule type" value="Genomic_DNA"/>
</dbReference>
<dbReference type="PANTHER" id="PTHR10612:SF34">
    <property type="entry name" value="APOLIPOPROTEIN D"/>
    <property type="match status" value="1"/>
</dbReference>
<accession>A0A2T3AAT1</accession>
<dbReference type="CDD" id="cd19438">
    <property type="entry name" value="lipocalin_Blc-like"/>
    <property type="match status" value="1"/>
</dbReference>
<dbReference type="GO" id="GO:0005737">
    <property type="term" value="C:cytoplasm"/>
    <property type="evidence" value="ECO:0007669"/>
    <property type="project" value="TreeGrafter"/>
</dbReference>
<dbReference type="AlphaFoldDB" id="A0A2T3AAT1"/>
<proteinExistence type="inferred from homology"/>
<reference evidence="4 5" key="1">
    <citation type="journal article" date="2018" name="Mycol. Prog.">
        <title>Coniella lustricola, a new species from submerged detritus.</title>
        <authorList>
            <person name="Raudabaugh D.B."/>
            <person name="Iturriaga T."/>
            <person name="Carver A."/>
            <person name="Mondo S."/>
            <person name="Pangilinan J."/>
            <person name="Lipzen A."/>
            <person name="He G."/>
            <person name="Amirebrahimi M."/>
            <person name="Grigoriev I.V."/>
            <person name="Miller A.N."/>
        </authorList>
    </citation>
    <scope>NUCLEOTIDE SEQUENCE [LARGE SCALE GENOMIC DNA]</scope>
    <source>
        <strain evidence="4 5">B22-T-1</strain>
    </source>
</reference>
<gene>
    <name evidence="4" type="ORF">BD289DRAFT_407676</name>
</gene>
<dbReference type="GO" id="GO:0006629">
    <property type="term" value="P:lipid metabolic process"/>
    <property type="evidence" value="ECO:0007669"/>
    <property type="project" value="TreeGrafter"/>
</dbReference>
<dbReference type="SUPFAM" id="SSF50814">
    <property type="entry name" value="Lipocalins"/>
    <property type="match status" value="1"/>
</dbReference>
<dbReference type="InterPro" id="IPR000566">
    <property type="entry name" value="Lipocln_cytosolic_FA-bd_dom"/>
</dbReference>
<dbReference type="Gene3D" id="2.40.128.20">
    <property type="match status" value="1"/>
</dbReference>
<protein>
    <submittedName>
        <fullName evidence="4">Lipocalin-like domain-containing protein</fullName>
    </submittedName>
</protein>
<evidence type="ECO:0000256" key="2">
    <source>
        <dbReference type="PIRNR" id="PIRNR036893"/>
    </source>
</evidence>
<evidence type="ECO:0000259" key="3">
    <source>
        <dbReference type="Pfam" id="PF08212"/>
    </source>
</evidence>
<feature type="chain" id="PRO_5015377340" evidence="2">
    <location>
        <begin position="20"/>
        <end position="201"/>
    </location>
</feature>